<proteinExistence type="predicted"/>
<protein>
    <submittedName>
        <fullName evidence="3">Uncharacterized protein</fullName>
    </submittedName>
</protein>
<name>A0A0F9PF78_9ZZZZ</name>
<sequence length="69" mass="8109">MSDNVFQQDGKYCITVYIGSEGISRYVIHADTYGRAIKKIVDDMIEEYPEGYDFDSEVRFVREVFEEIK</sequence>
<dbReference type="AlphaFoldDB" id="A0A0F9PF78"/>
<evidence type="ECO:0000313" key="2">
    <source>
        <dbReference type="EMBL" id="KKL82978.1"/>
    </source>
</evidence>
<gene>
    <name evidence="3" type="ORF">LCGC14_1145110</name>
    <name evidence="2" type="ORF">LCGC14_1979360</name>
    <name evidence="1" type="ORF">LCGC14_3132950</name>
</gene>
<organism evidence="3">
    <name type="scientific">marine sediment metagenome</name>
    <dbReference type="NCBI Taxonomy" id="412755"/>
    <lineage>
        <taxon>unclassified sequences</taxon>
        <taxon>metagenomes</taxon>
        <taxon>ecological metagenomes</taxon>
    </lineage>
</organism>
<evidence type="ECO:0000313" key="1">
    <source>
        <dbReference type="EMBL" id="KKK49648.1"/>
    </source>
</evidence>
<reference evidence="3" key="1">
    <citation type="journal article" date="2015" name="Nature">
        <title>Complex archaea that bridge the gap between prokaryotes and eukaryotes.</title>
        <authorList>
            <person name="Spang A."/>
            <person name="Saw J.H."/>
            <person name="Jorgensen S.L."/>
            <person name="Zaremba-Niedzwiedzka K."/>
            <person name="Martijn J."/>
            <person name="Lind A.E."/>
            <person name="van Eijk R."/>
            <person name="Schleper C."/>
            <person name="Guy L."/>
            <person name="Ettema T.J."/>
        </authorList>
    </citation>
    <scope>NUCLEOTIDE SEQUENCE</scope>
</reference>
<comment type="caution">
    <text evidence="3">The sequence shown here is derived from an EMBL/GenBank/DDBJ whole genome shotgun (WGS) entry which is preliminary data.</text>
</comment>
<dbReference type="EMBL" id="LAZR01005465">
    <property type="protein sequence ID" value="KKM99705.1"/>
    <property type="molecule type" value="Genomic_DNA"/>
</dbReference>
<dbReference type="EMBL" id="LAZR01022119">
    <property type="protein sequence ID" value="KKL82978.1"/>
    <property type="molecule type" value="Genomic_DNA"/>
</dbReference>
<evidence type="ECO:0000313" key="3">
    <source>
        <dbReference type="EMBL" id="KKM99705.1"/>
    </source>
</evidence>
<accession>A0A0F9PF78</accession>
<dbReference type="EMBL" id="LAZR01068430">
    <property type="protein sequence ID" value="KKK49648.1"/>
    <property type="molecule type" value="Genomic_DNA"/>
</dbReference>